<evidence type="ECO:0000313" key="7">
    <source>
        <dbReference type="EMBL" id="MDN4576876.1"/>
    </source>
</evidence>
<evidence type="ECO:0000259" key="5">
    <source>
        <dbReference type="Pfam" id="PF00171"/>
    </source>
</evidence>
<dbReference type="FunFam" id="3.40.309.10:FF:000012">
    <property type="entry name" value="Betaine aldehyde dehydrogenase"/>
    <property type="match status" value="1"/>
</dbReference>
<name>A0AAW7MHT8_9BURK</name>
<evidence type="ECO:0000313" key="8">
    <source>
        <dbReference type="Proteomes" id="UP001172788"/>
    </source>
</evidence>
<dbReference type="AlphaFoldDB" id="A0AAW7MHT8"/>
<comment type="caution">
    <text evidence="6">The sequence shown here is derived from an EMBL/GenBank/DDBJ whole genome shotgun (WGS) entry which is preliminary data.</text>
</comment>
<evidence type="ECO:0000256" key="1">
    <source>
        <dbReference type="ARBA" id="ARBA00009986"/>
    </source>
</evidence>
<dbReference type="InterPro" id="IPR029510">
    <property type="entry name" value="Ald_DH_CS_GLU"/>
</dbReference>
<dbReference type="SUPFAM" id="SSF53720">
    <property type="entry name" value="ALDH-like"/>
    <property type="match status" value="1"/>
</dbReference>
<proteinExistence type="inferred from homology"/>
<dbReference type="Pfam" id="PF00171">
    <property type="entry name" value="Aldedh"/>
    <property type="match status" value="1"/>
</dbReference>
<evidence type="ECO:0000256" key="3">
    <source>
        <dbReference type="PROSITE-ProRule" id="PRU10007"/>
    </source>
</evidence>
<dbReference type="Proteomes" id="UP001172791">
    <property type="component" value="Unassembled WGS sequence"/>
</dbReference>
<evidence type="ECO:0000256" key="4">
    <source>
        <dbReference type="RuleBase" id="RU003345"/>
    </source>
</evidence>
<dbReference type="InterPro" id="IPR016161">
    <property type="entry name" value="Ald_DH/histidinol_DH"/>
</dbReference>
<accession>A0AAW7MHT8</accession>
<dbReference type="PROSITE" id="PS00687">
    <property type="entry name" value="ALDEHYDE_DEHYDR_GLU"/>
    <property type="match status" value="1"/>
</dbReference>
<keyword evidence="8" id="KW-1185">Reference proteome</keyword>
<comment type="similarity">
    <text evidence="1 4">Belongs to the aldehyde dehydrogenase family.</text>
</comment>
<reference evidence="6" key="1">
    <citation type="submission" date="2018-04" db="EMBL/GenBank/DDBJ databases">
        <authorList>
            <person name="Jy Z."/>
        </authorList>
    </citation>
    <scope>NUCLEOTIDE SEQUENCE</scope>
    <source>
        <strain evidence="7">AS13</strain>
        <strain evidence="6">LA18</strain>
    </source>
</reference>
<evidence type="ECO:0000313" key="9">
    <source>
        <dbReference type="Proteomes" id="UP001172791"/>
    </source>
</evidence>
<dbReference type="InterPro" id="IPR016160">
    <property type="entry name" value="Ald_DH_CS_CYS"/>
</dbReference>
<dbReference type="Gene3D" id="3.40.605.10">
    <property type="entry name" value="Aldehyde Dehydrogenase, Chain A, domain 1"/>
    <property type="match status" value="1"/>
</dbReference>
<dbReference type="Gene3D" id="3.40.309.10">
    <property type="entry name" value="Aldehyde Dehydrogenase, Chain A, domain 2"/>
    <property type="match status" value="1"/>
</dbReference>
<feature type="active site" evidence="3">
    <location>
        <position position="272"/>
    </location>
</feature>
<keyword evidence="2 4" id="KW-0560">Oxidoreductase</keyword>
<evidence type="ECO:0000256" key="2">
    <source>
        <dbReference type="ARBA" id="ARBA00023002"/>
    </source>
</evidence>
<dbReference type="EMBL" id="QAID01000027">
    <property type="protein sequence ID" value="MDN4576876.1"/>
    <property type="molecule type" value="Genomic_DNA"/>
</dbReference>
<dbReference type="GO" id="GO:0016620">
    <property type="term" value="F:oxidoreductase activity, acting on the aldehyde or oxo group of donors, NAD or NADP as acceptor"/>
    <property type="evidence" value="ECO:0007669"/>
    <property type="project" value="InterPro"/>
</dbReference>
<evidence type="ECO:0000313" key="6">
    <source>
        <dbReference type="EMBL" id="MDN4572269.1"/>
    </source>
</evidence>
<dbReference type="RefSeq" id="WP_301233540.1">
    <property type="nucleotide sequence ID" value="NZ_QAIC01000027.1"/>
</dbReference>
<feature type="domain" description="Aldehyde dehydrogenase" evidence="5">
    <location>
        <begin position="31"/>
        <end position="494"/>
    </location>
</feature>
<dbReference type="InterPro" id="IPR015590">
    <property type="entry name" value="Aldehyde_DH_dom"/>
</dbReference>
<dbReference type="InterPro" id="IPR016163">
    <property type="entry name" value="Ald_DH_C"/>
</dbReference>
<protein>
    <submittedName>
        <fullName evidence="6">Aldehyde dehydrogenase</fullName>
    </submittedName>
</protein>
<dbReference type="InterPro" id="IPR016162">
    <property type="entry name" value="Ald_DH_N"/>
</dbReference>
<organism evidence="6 9">
    <name type="scientific">Pandoraea cepalis</name>
    <dbReference type="NCBI Taxonomy" id="2508294"/>
    <lineage>
        <taxon>Bacteria</taxon>
        <taxon>Pseudomonadati</taxon>
        <taxon>Pseudomonadota</taxon>
        <taxon>Betaproteobacteria</taxon>
        <taxon>Burkholderiales</taxon>
        <taxon>Burkholderiaceae</taxon>
        <taxon>Pandoraea</taxon>
    </lineage>
</organism>
<gene>
    <name evidence="6" type="ORF">DBA34_03160</name>
    <name evidence="7" type="ORF">DBB29_01895</name>
</gene>
<sequence length="498" mass="52421">MASLVNDLSRLSHATRERLAIQGQLFVGGEWRQGNGGTLPVLDPSSGDVIGQLACADASDVADAVRAAKRALSAPAWRDMAPLGRERLLWRLSDLVRANTPTLAELESVDVGMPLWLAQAAAGGASDVLSYMAGWPSKIGGRTVAVGAPFPDTRWSGHTVKSPVGVVGAIIPWNMPLMMAVWKLAPALAAGCTVVLKPAEDASLSVLHLVRLISEAGFPPGVVNVVTGLGAIAGQALAAHPDVDKITFTGSTTVGRHVARVAADTGKRVTLELGGKSPQLVFADVDLEKVVPSIANAIVLNAGQICVAGSRLYVARERYEELSERLCKHFESLNLGPGLDPATQVGPLISAVQRDRVIAHIDRARETGAEVLCGGYAPDAPGFYVRPTVVAAEQSSALTQQEVFGPVLTVHPFDDMEQAISLANDNDYGLAAYVWSRDAQVIEHAVANVRAGKVMVNTEGFPYPALPEGGVKASGYGRDLGIEAIEGFLETKSVLTRC</sequence>
<dbReference type="Proteomes" id="UP001172788">
    <property type="component" value="Unassembled WGS sequence"/>
</dbReference>
<dbReference type="PROSITE" id="PS00070">
    <property type="entry name" value="ALDEHYDE_DEHYDR_CYS"/>
    <property type="match status" value="1"/>
</dbReference>
<dbReference type="FunFam" id="3.40.605.10:FF:000007">
    <property type="entry name" value="NAD/NADP-dependent betaine aldehyde dehydrogenase"/>
    <property type="match status" value="1"/>
</dbReference>
<dbReference type="EMBL" id="QAIC01000027">
    <property type="protein sequence ID" value="MDN4572269.1"/>
    <property type="molecule type" value="Genomic_DNA"/>
</dbReference>
<dbReference type="PANTHER" id="PTHR11699">
    <property type="entry name" value="ALDEHYDE DEHYDROGENASE-RELATED"/>
    <property type="match status" value="1"/>
</dbReference>